<accession>A0A1F6ET76</accession>
<gene>
    <name evidence="1" type="ORF">A3B35_02000</name>
</gene>
<evidence type="ECO:0000313" key="2">
    <source>
        <dbReference type="Proteomes" id="UP000177215"/>
    </source>
</evidence>
<protein>
    <submittedName>
        <fullName evidence="1">Uncharacterized protein</fullName>
    </submittedName>
</protein>
<name>A0A1F6ET76_9BACT</name>
<sequence>MSKKKAIKAGSVKVTLLADDRAIAEQYAPPSESIRAFVERQSRRVSILKVAMCVMFRFYLPQLTLTYPLTRDELIRVAEEEDKRIRAEERRSSRAFALPG</sequence>
<dbReference type="STRING" id="1798515.A3B35_02000"/>
<dbReference type="Proteomes" id="UP000177215">
    <property type="component" value="Unassembled WGS sequence"/>
</dbReference>
<dbReference type="EMBL" id="MFMC01000036">
    <property type="protein sequence ID" value="OGG76846.1"/>
    <property type="molecule type" value="Genomic_DNA"/>
</dbReference>
<comment type="caution">
    <text evidence="1">The sequence shown here is derived from an EMBL/GenBank/DDBJ whole genome shotgun (WGS) entry which is preliminary data.</text>
</comment>
<dbReference type="AlphaFoldDB" id="A0A1F6ET76"/>
<evidence type="ECO:0000313" key="1">
    <source>
        <dbReference type="EMBL" id="OGG76846.1"/>
    </source>
</evidence>
<proteinExistence type="predicted"/>
<organism evidence="1 2">
    <name type="scientific">Candidatus Kaiserbacteria bacterium RIFCSPLOWO2_01_FULL_54_24</name>
    <dbReference type="NCBI Taxonomy" id="1798515"/>
    <lineage>
        <taxon>Bacteria</taxon>
        <taxon>Candidatus Kaiseribacteriota</taxon>
    </lineage>
</organism>
<reference evidence="1 2" key="1">
    <citation type="journal article" date="2016" name="Nat. Commun.">
        <title>Thousands of microbial genomes shed light on interconnected biogeochemical processes in an aquifer system.</title>
        <authorList>
            <person name="Anantharaman K."/>
            <person name="Brown C.T."/>
            <person name="Hug L.A."/>
            <person name="Sharon I."/>
            <person name="Castelle C.J."/>
            <person name="Probst A.J."/>
            <person name="Thomas B.C."/>
            <person name="Singh A."/>
            <person name="Wilkins M.J."/>
            <person name="Karaoz U."/>
            <person name="Brodie E.L."/>
            <person name="Williams K.H."/>
            <person name="Hubbard S.S."/>
            <person name="Banfield J.F."/>
        </authorList>
    </citation>
    <scope>NUCLEOTIDE SEQUENCE [LARGE SCALE GENOMIC DNA]</scope>
</reference>